<feature type="compositionally biased region" description="Polar residues" evidence="2">
    <location>
        <begin position="44"/>
        <end position="55"/>
    </location>
</feature>
<feature type="region of interest" description="Disordered" evidence="2">
    <location>
        <begin position="33"/>
        <end position="63"/>
    </location>
</feature>
<feature type="region of interest" description="Disordered" evidence="2">
    <location>
        <begin position="277"/>
        <end position="325"/>
    </location>
</feature>
<organism evidence="3 4">
    <name type="scientific">Cerrena zonata</name>
    <dbReference type="NCBI Taxonomy" id="2478898"/>
    <lineage>
        <taxon>Eukaryota</taxon>
        <taxon>Fungi</taxon>
        <taxon>Dikarya</taxon>
        <taxon>Basidiomycota</taxon>
        <taxon>Agaricomycotina</taxon>
        <taxon>Agaricomycetes</taxon>
        <taxon>Polyporales</taxon>
        <taxon>Cerrenaceae</taxon>
        <taxon>Cerrena</taxon>
    </lineage>
</organism>
<feature type="region of interest" description="Disordered" evidence="2">
    <location>
        <begin position="352"/>
        <end position="373"/>
    </location>
</feature>
<proteinExistence type="predicted"/>
<protein>
    <submittedName>
        <fullName evidence="3">Uncharacterized protein</fullName>
    </submittedName>
</protein>
<evidence type="ECO:0000313" key="3">
    <source>
        <dbReference type="EMBL" id="KAK7680217.1"/>
    </source>
</evidence>
<sequence>MLALVSRVASLMHPQSVGEKTTNKGNISDLCKKTKARKEDSPATIMSTTKGTSVASGAPETRERRVSFRAESGTKFAPPPVSRQSSTGVLTTIIEVKEGEATEHYSKKESDHRQPKLRRVTSTIDSKEVTINRRRRISSEPGSVISTAEALKQERRKMDKLQEQLKQMRAEMRELEESVKDHQNIIQYAEGKLEKTLQNHVQLEKRHRSLLVEYESLSLRSAFDVAKTHQYCELLETDIDTLHEIIYNLKAECERSRHGREDSGSYQRTIENLQFNLNRPIKQDNPSFPTLRSGSSSSSSRSRTTSLRSSYSMPPTPPSSPSRYSTSFADFMESTSRSFKEAKPLGIKSFYDITDDSNLNFPPRPSTPTPSPY</sequence>
<keyword evidence="4" id="KW-1185">Reference proteome</keyword>
<keyword evidence="1" id="KW-0175">Coiled coil</keyword>
<feature type="compositionally biased region" description="Low complexity" evidence="2">
    <location>
        <begin position="290"/>
        <end position="313"/>
    </location>
</feature>
<evidence type="ECO:0000313" key="4">
    <source>
        <dbReference type="Proteomes" id="UP001385951"/>
    </source>
</evidence>
<evidence type="ECO:0000256" key="2">
    <source>
        <dbReference type="SAM" id="MobiDB-lite"/>
    </source>
</evidence>
<dbReference type="AlphaFoldDB" id="A0AAW0FSD7"/>
<comment type="caution">
    <text evidence="3">The sequence shown here is derived from an EMBL/GenBank/DDBJ whole genome shotgun (WGS) entry which is preliminary data.</text>
</comment>
<reference evidence="3 4" key="1">
    <citation type="submission" date="2022-09" db="EMBL/GenBank/DDBJ databases">
        <authorList>
            <person name="Palmer J.M."/>
        </authorList>
    </citation>
    <scope>NUCLEOTIDE SEQUENCE [LARGE SCALE GENOMIC DNA]</scope>
    <source>
        <strain evidence="3 4">DSM 7382</strain>
    </source>
</reference>
<gene>
    <name evidence="3" type="ORF">QCA50_016726</name>
</gene>
<feature type="compositionally biased region" description="Pro residues" evidence="2">
    <location>
        <begin position="362"/>
        <end position="373"/>
    </location>
</feature>
<dbReference type="Proteomes" id="UP001385951">
    <property type="component" value="Unassembled WGS sequence"/>
</dbReference>
<name>A0AAW0FSD7_9APHY</name>
<accession>A0AAW0FSD7</accession>
<dbReference type="EMBL" id="JASBNA010000051">
    <property type="protein sequence ID" value="KAK7680217.1"/>
    <property type="molecule type" value="Genomic_DNA"/>
</dbReference>
<evidence type="ECO:0000256" key="1">
    <source>
        <dbReference type="SAM" id="Coils"/>
    </source>
</evidence>
<feature type="coiled-coil region" evidence="1">
    <location>
        <begin position="144"/>
        <end position="206"/>
    </location>
</feature>